<reference evidence="2" key="1">
    <citation type="journal article" date="2007" name="J. Eukaryot. Microbiol.">
        <title>A complete Sec61 complex in Nosema bombycis and its comparative genomics analyses.</title>
        <authorList>
            <person name="Wu Z."/>
            <person name="Li Y."/>
            <person name="Pan G."/>
            <person name="Li C."/>
            <person name="Hu J."/>
            <person name="Liu H."/>
            <person name="Zhou Z."/>
            <person name="Xiang Z."/>
        </authorList>
    </citation>
    <scope>NUCLEOTIDE SEQUENCE</scope>
</reference>
<organism evidence="2">
    <name type="scientific">Nosema bombycis</name>
    <name type="common">Microsporidian parasite</name>
    <name type="synonym">Pebrine of silkworm</name>
    <dbReference type="NCBI Taxonomy" id="27978"/>
    <lineage>
        <taxon>Eukaryota</taxon>
        <taxon>Fungi</taxon>
        <taxon>Fungi incertae sedis</taxon>
        <taxon>Microsporidia</taxon>
        <taxon>Nosematidae</taxon>
        <taxon>Nosema</taxon>
    </lineage>
</organism>
<accession>A5JEK7</accession>
<name>A5JEK7_NOSBO</name>
<feature type="transmembrane region" description="Helical" evidence="1">
    <location>
        <begin position="64"/>
        <end position="83"/>
    </location>
</feature>
<protein>
    <submittedName>
        <fullName evidence="2">Sec61beta</fullName>
    </submittedName>
</protein>
<sequence>MAKVPNNEVKQKQLRQRQKHLNELLYDDTTMFLITPLQVLLISLVFIANVFLLHIVSKFVPSNILPQASLSILVVLISIFLAVKISK</sequence>
<proteinExistence type="predicted"/>
<keyword evidence="1" id="KW-0812">Transmembrane</keyword>
<keyword evidence="1" id="KW-0472">Membrane</keyword>
<dbReference type="AlphaFoldDB" id="A5JEK7"/>
<gene>
    <name evidence="2" type="primary">Sec61beta</name>
</gene>
<dbReference type="VEuPathDB" id="MicrosporidiaDB:NBO_503g0008"/>
<feature type="transmembrane region" description="Helical" evidence="1">
    <location>
        <begin position="31"/>
        <end position="52"/>
    </location>
</feature>
<dbReference type="EMBL" id="EF103587">
    <property type="protein sequence ID" value="ABO69718.1"/>
    <property type="molecule type" value="Genomic_DNA"/>
</dbReference>
<evidence type="ECO:0000313" key="2">
    <source>
        <dbReference type="EMBL" id="ABO69718.1"/>
    </source>
</evidence>
<evidence type="ECO:0000256" key="1">
    <source>
        <dbReference type="SAM" id="Phobius"/>
    </source>
</evidence>
<keyword evidence="1" id="KW-1133">Transmembrane helix</keyword>